<dbReference type="InterPro" id="IPR011042">
    <property type="entry name" value="6-blade_b-propeller_TolB-like"/>
</dbReference>
<evidence type="ECO:0000313" key="6">
    <source>
        <dbReference type="Proteomes" id="UP000006671"/>
    </source>
</evidence>
<dbReference type="SUPFAM" id="SSF63825">
    <property type="entry name" value="YWTD domain"/>
    <property type="match status" value="1"/>
</dbReference>
<proteinExistence type="predicted"/>
<evidence type="ECO:0000313" key="5">
    <source>
        <dbReference type="EMBL" id="EFC39929.1"/>
    </source>
</evidence>
<dbReference type="PANTHER" id="PTHR13833">
    <property type="match status" value="1"/>
</dbReference>
<accession>D2VTG3</accession>
<dbReference type="Proteomes" id="UP000006671">
    <property type="component" value="Unassembled WGS sequence"/>
</dbReference>
<dbReference type="EMBL" id="GG738896">
    <property type="protein sequence ID" value="EFC39929.1"/>
    <property type="molecule type" value="Genomic_DNA"/>
</dbReference>
<sequence length="524" mass="56248">MRKISSFGNVQTIAGGIGDKGPAINAKLRTVYSMKILGDYLYFSDTLYKIRKISLSTGLIDSVVGGYVNGYNGDNLANQTNIRTVLDMQFHNNELVFADTINFRIRKTSLSEMGMVTTIAGNGSTTLTSLIDNVPATSAYLKAPASVAFLSNGEMIIAERQGHVIRKVDLTGQISLIAGSFLQLGLNGDSSNAKISLLNDPLSLTVLKGDRILFVDRGNNRIRMLTPYCKDSGYFLTQSSQGMICSNQTTCFGFAETDSKVCSGNGICQSFNNCACKVGYMGSDCSTPNICTVLTIAHICTSPIFNAPETLITPVSDITLLNSRNIELPSVKINLPPTMSVYLEGIDPSLKNEEVVVLSSLSTTTISSETLGFVSPIVSSVIAKANSGQKIPVQNLADPVAILFENLTISNNENLNVSCIYFDETAKEWKSDGIETKTSTDKAVSVTCNTYSLERSIVVIDQNYKKESPSKGSGVVTDNSAVLIGAIVGSIGGCCVLLSVLMIIIVVIALVLKRKRTTNKLDDL</sequence>
<keyword evidence="1 2" id="KW-1015">Disulfide bond</keyword>
<keyword evidence="3" id="KW-0812">Transmembrane</keyword>
<dbReference type="AlphaFoldDB" id="D2VTG3"/>
<dbReference type="InterPro" id="IPR013111">
    <property type="entry name" value="EGF_extracell"/>
</dbReference>
<dbReference type="Pfam" id="PF07974">
    <property type="entry name" value="EGF_2"/>
    <property type="match status" value="1"/>
</dbReference>
<dbReference type="PROSITE" id="PS50026">
    <property type="entry name" value="EGF_3"/>
    <property type="match status" value="1"/>
</dbReference>
<dbReference type="InParanoid" id="D2VTG3"/>
<dbReference type="Gene3D" id="2.10.25.10">
    <property type="entry name" value="Laminin"/>
    <property type="match status" value="1"/>
</dbReference>
<feature type="domain" description="EGF-like" evidence="4">
    <location>
        <begin position="253"/>
        <end position="286"/>
    </location>
</feature>
<comment type="caution">
    <text evidence="2">Lacks conserved residue(s) required for the propagation of feature annotation.</text>
</comment>
<dbReference type="OrthoDB" id="10044505at2759"/>
<feature type="disulfide bond" evidence="2">
    <location>
        <begin position="276"/>
        <end position="285"/>
    </location>
</feature>
<keyword evidence="2" id="KW-0245">EGF-like domain</keyword>
<dbReference type="RefSeq" id="XP_002672673.1">
    <property type="nucleotide sequence ID" value="XM_002672627.1"/>
</dbReference>
<keyword evidence="3" id="KW-1133">Transmembrane helix</keyword>
<keyword evidence="6" id="KW-1185">Reference proteome</keyword>
<organism evidence="6">
    <name type="scientific">Naegleria gruberi</name>
    <name type="common">Amoeba</name>
    <dbReference type="NCBI Taxonomy" id="5762"/>
    <lineage>
        <taxon>Eukaryota</taxon>
        <taxon>Discoba</taxon>
        <taxon>Heterolobosea</taxon>
        <taxon>Tetramitia</taxon>
        <taxon>Eutetramitia</taxon>
        <taxon>Vahlkampfiidae</taxon>
        <taxon>Naegleria</taxon>
    </lineage>
</organism>
<dbReference type="InterPro" id="IPR000742">
    <property type="entry name" value="EGF"/>
</dbReference>
<dbReference type="PROSITE" id="PS00022">
    <property type="entry name" value="EGF_1"/>
    <property type="match status" value="1"/>
</dbReference>
<dbReference type="PANTHER" id="PTHR13833:SF71">
    <property type="entry name" value="NHL DOMAIN-CONTAINING PROTEIN"/>
    <property type="match status" value="1"/>
</dbReference>
<reference evidence="5 6" key="1">
    <citation type="journal article" date="2010" name="Cell">
        <title>The genome of Naegleria gruberi illuminates early eukaryotic versatility.</title>
        <authorList>
            <person name="Fritz-Laylin L.K."/>
            <person name="Prochnik S.E."/>
            <person name="Ginger M.L."/>
            <person name="Dacks J.B."/>
            <person name="Carpenter M.L."/>
            <person name="Field M.C."/>
            <person name="Kuo A."/>
            <person name="Paredez A."/>
            <person name="Chapman J."/>
            <person name="Pham J."/>
            <person name="Shu S."/>
            <person name="Neupane R."/>
            <person name="Cipriano M."/>
            <person name="Mancuso J."/>
            <person name="Tu H."/>
            <person name="Salamov A."/>
            <person name="Lindquist E."/>
            <person name="Shapiro H."/>
            <person name="Lucas S."/>
            <person name="Grigoriev I.V."/>
            <person name="Cande W.Z."/>
            <person name="Fulton C."/>
            <person name="Rokhsar D.S."/>
            <person name="Dawson S.C."/>
        </authorList>
    </citation>
    <scope>NUCLEOTIDE SEQUENCE [LARGE SCALE GENOMIC DNA]</scope>
    <source>
        <strain evidence="5 6">NEG-M</strain>
    </source>
</reference>
<dbReference type="GeneID" id="8854462"/>
<dbReference type="VEuPathDB" id="AmoebaDB:NAEGRDRAFT_72290"/>
<dbReference type="KEGG" id="ngr:NAEGRDRAFT_72290"/>
<gene>
    <name evidence="5" type="ORF">NAEGRDRAFT_72290</name>
</gene>
<dbReference type="PROSITE" id="PS01186">
    <property type="entry name" value="EGF_2"/>
    <property type="match status" value="1"/>
</dbReference>
<name>D2VTG3_NAEGR</name>
<dbReference type="Gene3D" id="2.60.220.50">
    <property type="match status" value="1"/>
</dbReference>
<evidence type="ECO:0000256" key="3">
    <source>
        <dbReference type="SAM" id="Phobius"/>
    </source>
</evidence>
<protein>
    <submittedName>
        <fullName evidence="5">Predicted protein</fullName>
    </submittedName>
</protein>
<dbReference type="InterPro" id="IPR046338">
    <property type="entry name" value="GAIN_dom_sf"/>
</dbReference>
<evidence type="ECO:0000256" key="2">
    <source>
        <dbReference type="PROSITE-ProRule" id="PRU00076"/>
    </source>
</evidence>
<evidence type="ECO:0000259" key="4">
    <source>
        <dbReference type="PROSITE" id="PS50026"/>
    </source>
</evidence>
<keyword evidence="3" id="KW-0472">Membrane</keyword>
<evidence type="ECO:0000256" key="1">
    <source>
        <dbReference type="ARBA" id="ARBA00023157"/>
    </source>
</evidence>
<dbReference type="Gene3D" id="2.120.10.30">
    <property type="entry name" value="TolB, C-terminal domain"/>
    <property type="match status" value="1"/>
</dbReference>
<feature type="transmembrane region" description="Helical" evidence="3">
    <location>
        <begin position="481"/>
        <end position="512"/>
    </location>
</feature>